<dbReference type="GO" id="GO:0005684">
    <property type="term" value="C:U2-type spliceosomal complex"/>
    <property type="evidence" value="ECO:0007669"/>
    <property type="project" value="TreeGrafter"/>
</dbReference>
<dbReference type="SUPFAM" id="SSF90229">
    <property type="entry name" value="CCCH zinc finger"/>
    <property type="match status" value="1"/>
</dbReference>
<name>A0A1I7Y0C0_9BILA</name>
<protein>
    <submittedName>
        <fullName evidence="8">C3H1-type domain-containing protein</fullName>
    </submittedName>
</protein>
<proteinExistence type="predicted"/>
<dbReference type="PROSITE" id="PS50103">
    <property type="entry name" value="ZF_C3H1"/>
    <property type="match status" value="1"/>
</dbReference>
<accession>A0A1I7Y0C0</accession>
<evidence type="ECO:0000313" key="7">
    <source>
        <dbReference type="Proteomes" id="UP000095287"/>
    </source>
</evidence>
<evidence type="ECO:0000256" key="4">
    <source>
        <dbReference type="PROSITE-ProRule" id="PRU00723"/>
    </source>
</evidence>
<sequence>MDAKVDSTTEEGKTEAPSAPPCTFFKRPTRKRLNARTSQKSSGESDEGDDDLLSANIAELKRKRQRHGKITSTTVKEKKDSDESDPFDSDTQDDDGPGCSSQVAQAHISNAHNSALTELSEIDTPFDRDAQAQFERIQSQLKDGFDPKIYKGAALYNATIKEDSVKGNASSGLVRLGPMRANQFIKRTIRWDFAPDVCKDYKETGFCTFGDSCKFMHDRSDYKHGWEIERDYQEGTLKEEDDDKYKRRKCPISECAKAWTGNFKYAKDLEKHLKEKAAKEEEDSDADDKEDKEDE</sequence>
<dbReference type="Pfam" id="PF00642">
    <property type="entry name" value="zf-CCCH"/>
    <property type="match status" value="1"/>
</dbReference>
<keyword evidence="7" id="KW-1185">Reference proteome</keyword>
<feature type="region of interest" description="Disordered" evidence="5">
    <location>
        <begin position="275"/>
        <end position="295"/>
    </location>
</feature>
<dbReference type="Gene3D" id="4.10.1000.10">
    <property type="entry name" value="Zinc finger, CCCH-type"/>
    <property type="match status" value="1"/>
</dbReference>
<keyword evidence="2 4" id="KW-0863">Zinc-finger</keyword>
<dbReference type="AlphaFoldDB" id="A0A1I7Y0C0"/>
<dbReference type="InterPro" id="IPR036855">
    <property type="entry name" value="Znf_CCCH_sf"/>
</dbReference>
<dbReference type="Proteomes" id="UP000095287">
    <property type="component" value="Unplaced"/>
</dbReference>
<feature type="zinc finger region" description="C3H1-type" evidence="4">
    <location>
        <begin position="192"/>
        <end position="220"/>
    </location>
</feature>
<evidence type="ECO:0000256" key="2">
    <source>
        <dbReference type="ARBA" id="ARBA00022771"/>
    </source>
</evidence>
<dbReference type="PANTHER" id="PTHR12930">
    <property type="entry name" value="ZINC FINGER PROTEIN 183"/>
    <property type="match status" value="1"/>
</dbReference>
<feature type="region of interest" description="Disordered" evidence="5">
    <location>
        <begin position="1"/>
        <end position="102"/>
    </location>
</feature>
<feature type="compositionally biased region" description="Acidic residues" evidence="5">
    <location>
        <begin position="82"/>
        <end position="96"/>
    </location>
</feature>
<dbReference type="InterPro" id="IPR000571">
    <property type="entry name" value="Znf_CCCH"/>
</dbReference>
<evidence type="ECO:0000259" key="6">
    <source>
        <dbReference type="PROSITE" id="PS50103"/>
    </source>
</evidence>
<keyword evidence="3 4" id="KW-0862">Zinc</keyword>
<keyword evidence="1 4" id="KW-0479">Metal-binding</keyword>
<organism evidence="7 8">
    <name type="scientific">Steinernema glaseri</name>
    <dbReference type="NCBI Taxonomy" id="37863"/>
    <lineage>
        <taxon>Eukaryota</taxon>
        <taxon>Metazoa</taxon>
        <taxon>Ecdysozoa</taxon>
        <taxon>Nematoda</taxon>
        <taxon>Chromadorea</taxon>
        <taxon>Rhabditida</taxon>
        <taxon>Tylenchina</taxon>
        <taxon>Panagrolaimomorpha</taxon>
        <taxon>Strongyloidoidea</taxon>
        <taxon>Steinernematidae</taxon>
        <taxon>Steinernema</taxon>
    </lineage>
</organism>
<dbReference type="SMART" id="SM00356">
    <property type="entry name" value="ZnF_C3H1"/>
    <property type="match status" value="1"/>
</dbReference>
<evidence type="ECO:0000256" key="1">
    <source>
        <dbReference type="ARBA" id="ARBA00022723"/>
    </source>
</evidence>
<feature type="compositionally biased region" description="Acidic residues" evidence="5">
    <location>
        <begin position="280"/>
        <end position="295"/>
    </location>
</feature>
<dbReference type="InterPro" id="IPR039971">
    <property type="entry name" value="CWC24-like"/>
</dbReference>
<feature type="domain" description="C3H1-type" evidence="6">
    <location>
        <begin position="192"/>
        <end position="220"/>
    </location>
</feature>
<dbReference type="PANTHER" id="PTHR12930:SF0">
    <property type="entry name" value="RING FINGER PROTEIN 113B"/>
    <property type="match status" value="1"/>
</dbReference>
<evidence type="ECO:0000313" key="8">
    <source>
        <dbReference type="WBParaSite" id="L893_g11343.t1"/>
    </source>
</evidence>
<dbReference type="WBParaSite" id="L893_g11343.t1">
    <property type="protein sequence ID" value="L893_g11343.t1"/>
    <property type="gene ID" value="L893_g11343"/>
</dbReference>
<evidence type="ECO:0000256" key="3">
    <source>
        <dbReference type="ARBA" id="ARBA00022833"/>
    </source>
</evidence>
<dbReference type="GO" id="GO:0034247">
    <property type="term" value="P:snoRNA splicing"/>
    <property type="evidence" value="ECO:0007669"/>
    <property type="project" value="TreeGrafter"/>
</dbReference>
<evidence type="ECO:0000256" key="5">
    <source>
        <dbReference type="SAM" id="MobiDB-lite"/>
    </source>
</evidence>
<dbReference type="GO" id="GO:0008270">
    <property type="term" value="F:zinc ion binding"/>
    <property type="evidence" value="ECO:0007669"/>
    <property type="project" value="UniProtKB-KW"/>
</dbReference>
<feature type="compositionally biased region" description="Basic and acidic residues" evidence="5">
    <location>
        <begin position="1"/>
        <end position="14"/>
    </location>
</feature>
<reference evidence="8" key="1">
    <citation type="submission" date="2016-11" db="UniProtKB">
        <authorList>
            <consortium name="WormBaseParasite"/>
        </authorList>
    </citation>
    <scope>IDENTIFICATION</scope>
</reference>